<dbReference type="EMBL" id="QUMQ01000001">
    <property type="protein sequence ID" value="REF97833.1"/>
    <property type="molecule type" value="Genomic_DNA"/>
</dbReference>
<dbReference type="PANTHER" id="PTHR43222">
    <property type="entry name" value="NUDIX HYDROLASE 23"/>
    <property type="match status" value="1"/>
</dbReference>
<dbReference type="InterPro" id="IPR015797">
    <property type="entry name" value="NUDIX_hydrolase-like_dom_sf"/>
</dbReference>
<gene>
    <name evidence="7" type="ORF">DFJ67_3840</name>
</gene>
<dbReference type="PROSITE" id="PS51462">
    <property type="entry name" value="NUDIX"/>
    <property type="match status" value="1"/>
</dbReference>
<reference evidence="7 8" key="1">
    <citation type="submission" date="2018-08" db="EMBL/GenBank/DDBJ databases">
        <title>Sequencing the genomes of 1000 actinobacteria strains.</title>
        <authorList>
            <person name="Klenk H.-P."/>
        </authorList>
    </citation>
    <scope>NUCLEOTIDE SEQUENCE [LARGE SCALE GENOMIC DNA]</scope>
    <source>
        <strain evidence="7 8">DSM 44099</strain>
    </source>
</reference>
<dbReference type="Pfam" id="PF00293">
    <property type="entry name" value="NUDIX"/>
    <property type="match status" value="1"/>
</dbReference>
<keyword evidence="4" id="KW-0460">Magnesium</keyword>
<proteinExistence type="inferred from homology"/>
<dbReference type="SUPFAM" id="SSF55811">
    <property type="entry name" value="Nudix"/>
    <property type="match status" value="1"/>
</dbReference>
<evidence type="ECO:0000256" key="5">
    <source>
        <dbReference type="RuleBase" id="RU003476"/>
    </source>
</evidence>
<dbReference type="OrthoDB" id="5417595at2"/>
<comment type="similarity">
    <text evidence="2 5">Belongs to the Nudix hydrolase family.</text>
</comment>
<name>A0A3D9ZPG3_9ACTN</name>
<dbReference type="Gene3D" id="3.90.79.10">
    <property type="entry name" value="Nucleoside Triphosphate Pyrophosphohydrolase"/>
    <property type="match status" value="1"/>
</dbReference>
<comment type="caution">
    <text evidence="7">The sequence shown here is derived from an EMBL/GenBank/DDBJ whole genome shotgun (WGS) entry which is preliminary data.</text>
</comment>
<evidence type="ECO:0000259" key="6">
    <source>
        <dbReference type="PROSITE" id="PS51462"/>
    </source>
</evidence>
<dbReference type="InterPro" id="IPR020084">
    <property type="entry name" value="NUDIX_hydrolase_CS"/>
</dbReference>
<organism evidence="7 8">
    <name type="scientific">Asanoa ferruginea</name>
    <dbReference type="NCBI Taxonomy" id="53367"/>
    <lineage>
        <taxon>Bacteria</taxon>
        <taxon>Bacillati</taxon>
        <taxon>Actinomycetota</taxon>
        <taxon>Actinomycetes</taxon>
        <taxon>Micromonosporales</taxon>
        <taxon>Micromonosporaceae</taxon>
        <taxon>Asanoa</taxon>
    </lineage>
</organism>
<keyword evidence="8" id="KW-1185">Reference proteome</keyword>
<evidence type="ECO:0000256" key="2">
    <source>
        <dbReference type="ARBA" id="ARBA00005582"/>
    </source>
</evidence>
<dbReference type="PROSITE" id="PS00893">
    <property type="entry name" value="NUDIX_BOX"/>
    <property type="match status" value="1"/>
</dbReference>
<evidence type="ECO:0000256" key="4">
    <source>
        <dbReference type="ARBA" id="ARBA00022842"/>
    </source>
</evidence>
<dbReference type="AlphaFoldDB" id="A0A3D9ZPG3"/>
<dbReference type="PRINTS" id="PR00502">
    <property type="entry name" value="NUDIXFAMILY"/>
</dbReference>
<evidence type="ECO:0000313" key="7">
    <source>
        <dbReference type="EMBL" id="REF97833.1"/>
    </source>
</evidence>
<comment type="cofactor">
    <cofactor evidence="1">
        <name>Mg(2+)</name>
        <dbReference type="ChEBI" id="CHEBI:18420"/>
    </cofactor>
</comment>
<evidence type="ECO:0000313" key="8">
    <source>
        <dbReference type="Proteomes" id="UP000256913"/>
    </source>
</evidence>
<dbReference type="InterPro" id="IPR000086">
    <property type="entry name" value="NUDIX_hydrolase_dom"/>
</dbReference>
<sequence length="165" mass="17668">MPTRDSHCSFCGAAFAPDQTWPRVCAACGETTYRNPVPVAVAVLPVDDGVLVIRRGIPPRVGLRALPGGFVDHGESWQRAAVRELVEETGIVAAEADVRLFDVHSAPDGTVLIFGLLPPMAAADLPLSTPNAEVAGWEVVRDTAEMAFDLHARVLTRYLAERIAA</sequence>
<dbReference type="InterPro" id="IPR020476">
    <property type="entry name" value="Nudix_hydrolase"/>
</dbReference>
<accession>A0A3D9ZPG3</accession>
<dbReference type="Proteomes" id="UP000256913">
    <property type="component" value="Unassembled WGS sequence"/>
</dbReference>
<dbReference type="GO" id="GO:0016787">
    <property type="term" value="F:hydrolase activity"/>
    <property type="evidence" value="ECO:0007669"/>
    <property type="project" value="UniProtKB-KW"/>
</dbReference>
<feature type="domain" description="Nudix hydrolase" evidence="6">
    <location>
        <begin position="32"/>
        <end position="163"/>
    </location>
</feature>
<evidence type="ECO:0000256" key="1">
    <source>
        <dbReference type="ARBA" id="ARBA00001946"/>
    </source>
</evidence>
<keyword evidence="3 5" id="KW-0378">Hydrolase</keyword>
<evidence type="ECO:0000256" key="3">
    <source>
        <dbReference type="ARBA" id="ARBA00022801"/>
    </source>
</evidence>
<dbReference type="RefSeq" id="WP_116069215.1">
    <property type="nucleotide sequence ID" value="NZ_BONB01000090.1"/>
</dbReference>
<dbReference type="PANTHER" id="PTHR43222:SF12">
    <property type="entry name" value="NUDIX HYDROLASE"/>
    <property type="match status" value="1"/>
</dbReference>
<protein>
    <submittedName>
        <fullName evidence="7">ADP-ribose pyrophosphatase YjhB (NUDIX family)</fullName>
    </submittedName>
</protein>